<evidence type="ECO:0000256" key="7">
    <source>
        <dbReference type="ARBA" id="ARBA00022723"/>
    </source>
</evidence>
<dbReference type="GO" id="GO:0032259">
    <property type="term" value="P:methylation"/>
    <property type="evidence" value="ECO:0007669"/>
    <property type="project" value="UniProtKB-KW"/>
</dbReference>
<accession>A0AAX6RDD7</accession>
<evidence type="ECO:0000313" key="19">
    <source>
        <dbReference type="RefSeq" id="XP_021093838.1"/>
    </source>
</evidence>
<reference evidence="19" key="1">
    <citation type="submission" date="2025-08" db="UniProtKB">
        <authorList>
            <consortium name="RefSeq"/>
        </authorList>
    </citation>
    <scope>IDENTIFICATION</scope>
</reference>
<evidence type="ECO:0000256" key="13">
    <source>
        <dbReference type="ARBA" id="ARBA00093635"/>
    </source>
</evidence>
<keyword evidence="7" id="KW-0479">Metal-binding</keyword>
<dbReference type="GO" id="GO:0005634">
    <property type="term" value="C:nucleus"/>
    <property type="evidence" value="ECO:0007669"/>
    <property type="project" value="UniProtKB-SubCell"/>
</dbReference>
<dbReference type="SUPFAM" id="SSF144232">
    <property type="entry name" value="HIT/MYND zinc finger-like"/>
    <property type="match status" value="1"/>
</dbReference>
<dbReference type="GO" id="GO:0042826">
    <property type="term" value="F:histone deacetylase binding"/>
    <property type="evidence" value="ECO:0007669"/>
    <property type="project" value="TreeGrafter"/>
</dbReference>
<dbReference type="GO" id="GO:0005737">
    <property type="term" value="C:cytoplasm"/>
    <property type="evidence" value="ECO:0007669"/>
    <property type="project" value="UniProtKB-SubCell"/>
</dbReference>
<dbReference type="AlphaFoldDB" id="A0AAX6RDD7"/>
<feature type="domain" description="SET" evidence="16">
    <location>
        <begin position="233"/>
        <end position="567"/>
    </location>
</feature>
<dbReference type="Gene3D" id="1.25.40.10">
    <property type="entry name" value="Tetratricopeptide repeat domain"/>
    <property type="match status" value="2"/>
</dbReference>
<evidence type="ECO:0000256" key="15">
    <source>
        <dbReference type="PROSITE-ProRule" id="PRU00134"/>
    </source>
</evidence>
<dbReference type="InterPro" id="IPR011990">
    <property type="entry name" value="TPR-like_helical_dom_sf"/>
</dbReference>
<protein>
    <recommendedName>
        <fullName evidence="13">Protein-lysine N-methyltransferase SMYD4</fullName>
    </recommendedName>
    <alternativeName>
        <fullName evidence="14">SET and MYND domain-containing protein 4</fullName>
    </alternativeName>
</protein>
<dbReference type="GO" id="GO:0008270">
    <property type="term" value="F:zinc ion binding"/>
    <property type="evidence" value="ECO:0007669"/>
    <property type="project" value="UniProtKB-KW"/>
</dbReference>
<keyword evidence="3" id="KW-0963">Cytoplasm</keyword>
<evidence type="ECO:0000256" key="11">
    <source>
        <dbReference type="ARBA" id="ARBA00048985"/>
    </source>
</evidence>
<keyword evidence="9" id="KW-0862">Zinc</keyword>
<proteinExistence type="predicted"/>
<keyword evidence="8 15" id="KW-0863">Zinc-finger</keyword>
<feature type="domain" description="MYND-type" evidence="17">
    <location>
        <begin position="296"/>
        <end position="335"/>
    </location>
</feature>
<comment type="catalytic activity">
    <reaction evidence="11">
        <text>L-lysyl-[protein] + S-adenosyl-L-methionine = N(6)-methyl-L-lysyl-[protein] + S-adenosyl-L-homocysteine + H(+)</text>
        <dbReference type="Rhea" id="RHEA:51736"/>
        <dbReference type="Rhea" id="RHEA-COMP:9752"/>
        <dbReference type="Rhea" id="RHEA-COMP:13053"/>
        <dbReference type="ChEBI" id="CHEBI:15378"/>
        <dbReference type="ChEBI" id="CHEBI:29969"/>
        <dbReference type="ChEBI" id="CHEBI:57856"/>
        <dbReference type="ChEBI" id="CHEBI:59789"/>
        <dbReference type="ChEBI" id="CHEBI:61929"/>
    </reaction>
</comment>
<keyword evidence="5" id="KW-0808">Transferase</keyword>
<dbReference type="PROSITE" id="PS50280">
    <property type="entry name" value="SET"/>
    <property type="match status" value="1"/>
</dbReference>
<dbReference type="GO" id="GO:0007507">
    <property type="term" value="P:heart development"/>
    <property type="evidence" value="ECO:0007669"/>
    <property type="project" value="TreeGrafter"/>
</dbReference>
<dbReference type="RefSeq" id="XP_021093838.1">
    <property type="nucleotide sequence ID" value="XM_021238179.1"/>
</dbReference>
<evidence type="ECO:0000256" key="14">
    <source>
        <dbReference type="ARBA" id="ARBA00093680"/>
    </source>
</evidence>
<evidence type="ECO:0000256" key="6">
    <source>
        <dbReference type="ARBA" id="ARBA00022691"/>
    </source>
</evidence>
<dbReference type="GO" id="GO:0008168">
    <property type="term" value="F:methyltransferase activity"/>
    <property type="evidence" value="ECO:0007669"/>
    <property type="project" value="UniProtKB-KW"/>
</dbReference>
<dbReference type="Pfam" id="PF01753">
    <property type="entry name" value="zf-MYND"/>
    <property type="match status" value="1"/>
</dbReference>
<dbReference type="GeneID" id="101698542"/>
<dbReference type="InterPro" id="IPR002893">
    <property type="entry name" value="Znf_MYND"/>
</dbReference>
<dbReference type="Proteomes" id="UP000694906">
    <property type="component" value="Unplaced"/>
</dbReference>
<dbReference type="Gene3D" id="2.170.270.10">
    <property type="entry name" value="SET domain"/>
    <property type="match status" value="1"/>
</dbReference>
<evidence type="ECO:0000259" key="17">
    <source>
        <dbReference type="PROSITE" id="PS50865"/>
    </source>
</evidence>
<dbReference type="SUPFAM" id="SSF82199">
    <property type="entry name" value="SET domain"/>
    <property type="match status" value="1"/>
</dbReference>
<organism evidence="18 19">
    <name type="scientific">Heterocephalus glaber</name>
    <name type="common">Naked mole rat</name>
    <dbReference type="NCBI Taxonomy" id="10181"/>
    <lineage>
        <taxon>Eukaryota</taxon>
        <taxon>Metazoa</taxon>
        <taxon>Chordata</taxon>
        <taxon>Craniata</taxon>
        <taxon>Vertebrata</taxon>
        <taxon>Euteleostomi</taxon>
        <taxon>Mammalia</taxon>
        <taxon>Eutheria</taxon>
        <taxon>Euarchontoglires</taxon>
        <taxon>Glires</taxon>
        <taxon>Rodentia</taxon>
        <taxon>Hystricomorpha</taxon>
        <taxon>Bathyergidae</taxon>
        <taxon>Heterocephalus</taxon>
    </lineage>
</organism>
<dbReference type="InterPro" id="IPR001214">
    <property type="entry name" value="SET_dom"/>
</dbReference>
<gene>
    <name evidence="19" type="primary">Smyd4</name>
</gene>
<evidence type="ECO:0000256" key="10">
    <source>
        <dbReference type="ARBA" id="ARBA00023242"/>
    </source>
</evidence>
<evidence type="ECO:0000256" key="5">
    <source>
        <dbReference type="ARBA" id="ARBA00022679"/>
    </source>
</evidence>
<dbReference type="Gene3D" id="6.10.140.2220">
    <property type="match status" value="1"/>
</dbReference>
<keyword evidence="4" id="KW-0489">Methyltransferase</keyword>
<sequence>MDLPVNEWKSYVLQKWSLLPKSAQVTISTTETLSEIFFHSSSFLQSEDERFLKRLSQGYLVGKDPNAPRFYREEGNKNFQEKNYTGAAVLYSKGVSHSRPNTEDISLCYANRSAALFHLGQYETCLNDIIRALVHGYPERLKPKVMLRKAECLVTLGRLKEASQTISDLESNVSARPTPAASPFHILQKNLCDLKMKIQEKENLPETFPTAIAKDFEGMNLTEENEQISNASSSVRLCTDPLKGRYLVAIKDILPGEILVKEDAFVSVLNPGEMPPLHQGLESRWDTRVTNGDLYCHKCLKHTLAMVPCHGCSYANYCSQECMQQAWELYHSIECSLGGLLLTLGMFCHVALRLTLLARFKDVDKVVRRICDEINNKEICLPESKTLVKTFNYNQGEREEIGKTVETQIPGCNINGKYENNYNAVFSLLPHTENHSPEHKFLCALSISALCRQLEAASLPALTTGLKAAVTPELCADLNIWAVAMLRHLLQLQCNAQAITTIQHTGSKENIVTDSGQVRLATGIFPVVSLLNHSCSPNTSISFAGTVATIRAAQQIGKGQEILHCYGPHKSWMSIAERQQKLRSQYFFDCNCPACHYEKLRTAAGPRWEAFRCNNCRALMQGDDVLSCGNRACLEPISRNHLVSQLQDLQQQVGIASKLLRNGKLDQAIPRLLRCRQDAESFLAAEHAVAGEIEDNLARAYAALGDWQKSATHLQKSLQVVEARHGPSSVEMGHELFKLAQVLFNGCLHLAMQAVMTPGLPSKRTSTIFWSRTSGIVGMWQASPAEIESQGSQEAPDFQPSALPGFQGASCLPGSMIEKPAGSKMMTQPPKAEADMQEATLKGEKALEGKNQMRCVWQRADLEP</sequence>
<dbReference type="PROSITE" id="PS01360">
    <property type="entry name" value="ZF_MYND_1"/>
    <property type="match status" value="1"/>
</dbReference>
<dbReference type="Pfam" id="PF00856">
    <property type="entry name" value="SET"/>
    <property type="match status" value="1"/>
</dbReference>
<dbReference type="PROSITE" id="PS50865">
    <property type="entry name" value="ZF_MYND_2"/>
    <property type="match status" value="1"/>
</dbReference>
<dbReference type="InterPro" id="IPR046341">
    <property type="entry name" value="SET_dom_sf"/>
</dbReference>
<evidence type="ECO:0000256" key="4">
    <source>
        <dbReference type="ARBA" id="ARBA00022603"/>
    </source>
</evidence>
<evidence type="ECO:0000256" key="3">
    <source>
        <dbReference type="ARBA" id="ARBA00022490"/>
    </source>
</evidence>
<evidence type="ECO:0000256" key="1">
    <source>
        <dbReference type="ARBA" id="ARBA00004123"/>
    </source>
</evidence>
<comment type="function">
    <text evidence="12">Protein-lysine N-methyltransferase. Monomethylates PRMT5, modulating its transcriptional activity. May also act as a histone methyltransferase. Plays a critical role in cardiac development. Acts as a key epigenetic regulator of gene expression during cardiac development via its dual activities as a methyltransferase and negative regulator of HDAC1.</text>
</comment>
<dbReference type="PANTHER" id="PTHR46165">
    <property type="entry name" value="SET AND MYND DOMAIN-CONTAINING PROTEIN 4"/>
    <property type="match status" value="1"/>
</dbReference>
<comment type="subcellular location">
    <subcellularLocation>
        <location evidence="2">Cytoplasm</location>
    </subcellularLocation>
    <subcellularLocation>
        <location evidence="1">Nucleus</location>
    </subcellularLocation>
</comment>
<dbReference type="PANTHER" id="PTHR46165:SF2">
    <property type="entry name" value="SET AND MYND DOMAIN-CONTAINING PROTEIN 4"/>
    <property type="match status" value="1"/>
</dbReference>
<name>A0AAX6RDD7_HETGA</name>
<dbReference type="CDD" id="cd10536">
    <property type="entry name" value="SET_SMYD4"/>
    <property type="match status" value="1"/>
</dbReference>
<evidence type="ECO:0000313" key="18">
    <source>
        <dbReference type="Proteomes" id="UP000694906"/>
    </source>
</evidence>
<evidence type="ECO:0000256" key="9">
    <source>
        <dbReference type="ARBA" id="ARBA00022833"/>
    </source>
</evidence>
<evidence type="ECO:0000259" key="16">
    <source>
        <dbReference type="PROSITE" id="PS50280"/>
    </source>
</evidence>
<dbReference type="InterPro" id="IPR052097">
    <property type="entry name" value="SET-MYND_domain_protein"/>
</dbReference>
<keyword evidence="10" id="KW-0539">Nucleus</keyword>
<keyword evidence="6" id="KW-0949">S-adenosyl-L-methionine</keyword>
<dbReference type="SUPFAM" id="SSF48452">
    <property type="entry name" value="TPR-like"/>
    <property type="match status" value="2"/>
</dbReference>
<evidence type="ECO:0000256" key="2">
    <source>
        <dbReference type="ARBA" id="ARBA00004496"/>
    </source>
</evidence>
<dbReference type="InterPro" id="IPR044421">
    <property type="entry name" value="SMYD4_SET"/>
</dbReference>
<dbReference type="Pfam" id="PF13424">
    <property type="entry name" value="TPR_12"/>
    <property type="match status" value="1"/>
</dbReference>
<evidence type="ECO:0000256" key="12">
    <source>
        <dbReference type="ARBA" id="ARBA00093423"/>
    </source>
</evidence>
<evidence type="ECO:0000256" key="8">
    <source>
        <dbReference type="ARBA" id="ARBA00022771"/>
    </source>
</evidence>
<keyword evidence="18" id="KW-1185">Reference proteome</keyword>
<dbReference type="CTD" id="114826"/>